<evidence type="ECO:0000313" key="1">
    <source>
        <dbReference type="EMBL" id="OWY94054.1"/>
    </source>
</evidence>
<sequence>MLHHIGQLLLVEVARPAYAQIYAYDGNMEQKQAVLLMEISTGLDKRIVGKLQAILYETYPLAKDY</sequence>
<accession>A0A225ULP7</accession>
<organism evidence="1 2">
    <name type="scientific">Phytophthora megakarya</name>
    <dbReference type="NCBI Taxonomy" id="4795"/>
    <lineage>
        <taxon>Eukaryota</taxon>
        <taxon>Sar</taxon>
        <taxon>Stramenopiles</taxon>
        <taxon>Oomycota</taxon>
        <taxon>Peronosporomycetes</taxon>
        <taxon>Peronosporales</taxon>
        <taxon>Peronosporaceae</taxon>
        <taxon>Phytophthora</taxon>
    </lineage>
</organism>
<gene>
    <name evidence="1" type="ORF">PHMEG_00036329</name>
</gene>
<evidence type="ECO:0000313" key="2">
    <source>
        <dbReference type="Proteomes" id="UP000198211"/>
    </source>
</evidence>
<keyword evidence="2" id="KW-1185">Reference proteome</keyword>
<comment type="caution">
    <text evidence="1">The sequence shown here is derived from an EMBL/GenBank/DDBJ whole genome shotgun (WGS) entry which is preliminary data.</text>
</comment>
<reference evidence="2" key="1">
    <citation type="submission" date="2017-03" db="EMBL/GenBank/DDBJ databases">
        <title>Phytopthora megakarya and P. palmivora, two closely related causual agents of cacao black pod achieved similar genome size and gene model numbers by different mechanisms.</title>
        <authorList>
            <person name="Ali S."/>
            <person name="Shao J."/>
            <person name="Larry D.J."/>
            <person name="Kronmiller B."/>
            <person name="Shen D."/>
            <person name="Strem M.D."/>
            <person name="Melnick R.L."/>
            <person name="Guiltinan M.J."/>
            <person name="Tyler B.M."/>
            <person name="Meinhardt L.W."/>
            <person name="Bailey B.A."/>
        </authorList>
    </citation>
    <scope>NUCLEOTIDE SEQUENCE [LARGE SCALE GENOMIC DNA]</scope>
    <source>
        <strain evidence="2">zdho120</strain>
    </source>
</reference>
<dbReference type="Proteomes" id="UP000198211">
    <property type="component" value="Unassembled WGS sequence"/>
</dbReference>
<evidence type="ECO:0008006" key="3">
    <source>
        <dbReference type="Google" id="ProtNLM"/>
    </source>
</evidence>
<dbReference type="OrthoDB" id="1937254at2759"/>
<dbReference type="AlphaFoldDB" id="A0A225ULP7"/>
<proteinExistence type="predicted"/>
<protein>
    <recommendedName>
        <fullName evidence="3">Helitron helicase</fullName>
    </recommendedName>
</protein>
<dbReference type="EMBL" id="NBNE01014990">
    <property type="protein sequence ID" value="OWY94054.1"/>
    <property type="molecule type" value="Genomic_DNA"/>
</dbReference>
<name>A0A225ULP7_9STRA</name>